<gene>
    <name evidence="1" type="ORF">EJF14_10296</name>
</gene>
<keyword evidence="2" id="KW-1185">Reference proteome</keyword>
<evidence type="ECO:0000313" key="1">
    <source>
        <dbReference type="EMBL" id="QFZ25205.1"/>
    </source>
</evidence>
<protein>
    <submittedName>
        <fullName evidence="1">Uncharacterized protein</fullName>
    </submittedName>
</protein>
<name>A0ACD0WCZ8_CLALS</name>
<evidence type="ECO:0000313" key="2">
    <source>
        <dbReference type="Proteomes" id="UP000326582"/>
    </source>
</evidence>
<dbReference type="Proteomes" id="UP000326582">
    <property type="component" value="Chromosome 1"/>
</dbReference>
<dbReference type="EMBL" id="CP038484">
    <property type="protein sequence ID" value="QFZ25205.1"/>
    <property type="molecule type" value="Genomic_DNA"/>
</dbReference>
<proteinExistence type="predicted"/>
<organism evidence="1 2">
    <name type="scientific">Clavispora lusitaniae</name>
    <name type="common">Candida lusitaniae</name>
    <dbReference type="NCBI Taxonomy" id="36911"/>
    <lineage>
        <taxon>Eukaryota</taxon>
        <taxon>Fungi</taxon>
        <taxon>Dikarya</taxon>
        <taxon>Ascomycota</taxon>
        <taxon>Saccharomycotina</taxon>
        <taxon>Pichiomycetes</taxon>
        <taxon>Metschnikowiaceae</taxon>
        <taxon>Clavispora</taxon>
    </lineage>
</organism>
<accession>A0ACD0WCZ8</accession>
<reference evidence="2" key="1">
    <citation type="journal article" date="2019" name="MBio">
        <title>Comparative genomics for the elucidation of multidrug resistance (MDR) in Candida lusitaniae.</title>
        <authorList>
            <person name="Kannan A."/>
            <person name="Asner S.A."/>
            <person name="Trachsel E."/>
            <person name="Kelly S."/>
            <person name="Parker J."/>
            <person name="Sanglard D."/>
        </authorList>
    </citation>
    <scope>NUCLEOTIDE SEQUENCE [LARGE SCALE GENOMIC DNA]</scope>
    <source>
        <strain evidence="2">P1</strain>
    </source>
</reference>
<sequence length="136" mass="15293">MKLRLAAVKASREAVLNNLGRTIVCLKKSLMFHVGLTEKEKKKVEATTVRYMVFAQRPVRDSPYRSAKVAPGILANERASCHFRCEHQYHWAPTGYPAGIFRACPVGIRAGSVDMGELWLRCRACPIMELVVSIYV</sequence>